<keyword evidence="3" id="KW-1185">Reference proteome</keyword>
<feature type="domain" description="AAA+ ATPase" evidence="1">
    <location>
        <begin position="266"/>
        <end position="422"/>
    </location>
</feature>
<reference evidence="2 3" key="1">
    <citation type="submission" date="2018-11" db="EMBL/GenBank/DDBJ databases">
        <title>Trebonia kvetii gen.nov., sp.nov., a novel acidophilic actinobacterium, and proposal of the new actinobacterial family Treboniaceae fam. nov.</title>
        <authorList>
            <person name="Rapoport D."/>
            <person name="Sagova-Mareckova M."/>
            <person name="Sedlacek I."/>
            <person name="Provaznik J."/>
            <person name="Kralova S."/>
            <person name="Pavlinic D."/>
            <person name="Benes V."/>
            <person name="Kopecky J."/>
        </authorList>
    </citation>
    <scope>NUCLEOTIDE SEQUENCE [LARGE SCALE GENOMIC DNA]</scope>
    <source>
        <strain evidence="2 3">15Tr583</strain>
    </source>
</reference>
<dbReference type="PANTHER" id="PTHR46844">
    <property type="entry name" value="SLR5058 PROTEIN"/>
    <property type="match status" value="1"/>
</dbReference>
<dbReference type="PANTHER" id="PTHR46844:SF1">
    <property type="entry name" value="SLR5058 PROTEIN"/>
    <property type="match status" value="1"/>
</dbReference>
<accession>A0A6P2C4H3</accession>
<gene>
    <name evidence="2" type="ORF">EAS64_02515</name>
</gene>
<name>A0A6P2C4H3_9ACTN</name>
<dbReference type="Proteomes" id="UP000460272">
    <property type="component" value="Unassembled WGS sequence"/>
</dbReference>
<proteinExistence type="predicted"/>
<dbReference type="InterPro" id="IPR007111">
    <property type="entry name" value="NACHT_NTPase"/>
</dbReference>
<dbReference type="InterPro" id="IPR027417">
    <property type="entry name" value="P-loop_NTPase"/>
</dbReference>
<comment type="caution">
    <text evidence="2">The sequence shown here is derived from an EMBL/GenBank/DDBJ whole genome shotgun (WGS) entry which is preliminary data.</text>
</comment>
<dbReference type="InterPro" id="IPR003593">
    <property type="entry name" value="AAA+_ATPase"/>
</dbReference>
<dbReference type="OrthoDB" id="135105at2"/>
<organism evidence="2 3">
    <name type="scientific">Trebonia kvetii</name>
    <dbReference type="NCBI Taxonomy" id="2480626"/>
    <lineage>
        <taxon>Bacteria</taxon>
        <taxon>Bacillati</taxon>
        <taxon>Actinomycetota</taxon>
        <taxon>Actinomycetes</taxon>
        <taxon>Streptosporangiales</taxon>
        <taxon>Treboniaceae</taxon>
        <taxon>Trebonia</taxon>
    </lineage>
</organism>
<dbReference type="Gene3D" id="3.40.50.300">
    <property type="entry name" value="P-loop containing nucleotide triphosphate hydrolases"/>
    <property type="match status" value="1"/>
</dbReference>
<sequence length="1354" mass="148457">MASHTPSTAGDATAAFVSWLVTGAVGPALVALPVNLVADKLADAAIRWFKRFRKTDDLSRLVKAAAGTSIDLNDAEFKAVRKLLEKEPTWNLLAAGKLNEKAQGLNERIAELLPPRDDRTAEDARAAAAAIARGLLEFAVFDLQPEIFQRVVLARLQQMSDQASALDQALFRIHEDLYHLVDDARDLFKLVSDRMPQRPATLSEIKIYLRTLIDWLNSDPWPQDPRLGGPPLTPATIERKLRVSATGLPHEPEQEQEADADELARQCSRLVILGGPGSGKTWLAKRAARLCAEAALDALTARAGLDEVELPLYTTCARLISTPGDIRQAAVSSAIEPIGDLGGSRIVKALCLFFTERDTRTLLVIDSLDEASDLGEARERLRQADSLRHPWRVVLTSRPSSWDNQLKIEDTSQDHRVVGALRPLQYPHDVEHVIQQWFAARPERGQALAAQIAGRPSLQHAATVPLILAFYCILGGGQSLPEFRYKLYEQVINRMLRAPWRSSSVEPPDPRACRAVLRTWAWQEAKDHPVSGVGQWEDDISTLPARVSTAGQIAVDHVAPPLGGPDFDTDKTSRRFVHRSIREYLVAEHVALMSADEAAGELLKHLWYDPDWEYTAPAALAMHPRRDQVLKELICQAAQSECVPDDLASIDGCWELRRFLTRVAEESLEDSWMAESAAIIGRARLDVAAFDPFHVAAAHGWPTTDSQIRGEILAHIEATNRSPVVAGLAQTLNGLQPKPRELARARSQVLNLLASARPYDVPNLETALRRLNPHADDLARARSLLLDQLDATSTGTVGLDVPQLAGALCGLDPQPGDLARARSRVLHLLEAANPDDLYSLADVLGWLGSEPGELARARGRVLDVLEAIAYDIPGLAAALRLLSPKPRDLARARARVLDLLDTDRFPTSLADLLVTLGPEPEDLVRARGRVLDLLDAAEPWAALFHAMTLAKLNSLDPAAAKTLDETAEMLRGLNLDLAELCRARGRVLHLFDMAHVPFDVLRLTIVLLGFKPEPDDLAKARSRVLDLLDAAEEIGELTDSLVRLDPEPGELARARRRVLDLLRAHRPPWVGELVAALLKLGPEPSDLAQARSRVLRLLDSVGPRGAKGLAGVLGGLNPAPDELAQARSQVLHLIEIADPKTIKELTDALGGLNPAPDELAQARSQVLHLIEIADPKTIKELTDALGGLNPAPDELAQARSQVLHLIEIADPKTIKELTDMLDDLNPAPDELAQARSQALHLIDSTSDGTDGWRLAEMLALLNPEPSKLARARRRILHLLDIADRNDAWRLTRVLAELSPAADDLACWSSWAEAPDYRLLAAVRRNSPLRSWLQVLPVLDNLPASTQPDPPSRSY</sequence>
<dbReference type="SMART" id="SM00382">
    <property type="entry name" value="AAA"/>
    <property type="match status" value="1"/>
</dbReference>
<evidence type="ECO:0000259" key="1">
    <source>
        <dbReference type="SMART" id="SM00382"/>
    </source>
</evidence>
<protein>
    <submittedName>
        <fullName evidence="2">NACHT domain-containing protein</fullName>
    </submittedName>
</protein>
<dbReference type="Pfam" id="PF05729">
    <property type="entry name" value="NACHT"/>
    <property type="match status" value="1"/>
</dbReference>
<evidence type="ECO:0000313" key="3">
    <source>
        <dbReference type="Proteomes" id="UP000460272"/>
    </source>
</evidence>
<dbReference type="SUPFAM" id="SSF52540">
    <property type="entry name" value="P-loop containing nucleoside triphosphate hydrolases"/>
    <property type="match status" value="1"/>
</dbReference>
<dbReference type="EMBL" id="RPFW01000001">
    <property type="protein sequence ID" value="TVZ06322.1"/>
    <property type="molecule type" value="Genomic_DNA"/>
</dbReference>
<evidence type="ECO:0000313" key="2">
    <source>
        <dbReference type="EMBL" id="TVZ06322.1"/>
    </source>
</evidence>